<gene>
    <name evidence="2" type="ORF">PICMEDRAFT_22575</name>
</gene>
<dbReference type="GO" id="GO:0006897">
    <property type="term" value="P:endocytosis"/>
    <property type="evidence" value="ECO:0007669"/>
    <property type="project" value="TreeGrafter"/>
</dbReference>
<dbReference type="EMBL" id="KV454003">
    <property type="protein sequence ID" value="ODQ46918.1"/>
    <property type="molecule type" value="Genomic_DNA"/>
</dbReference>
<dbReference type="AlphaFoldDB" id="A0A1E3NMT0"/>
<proteinExistence type="predicted"/>
<organism evidence="2 3">
    <name type="scientific">Pichia membranifaciens NRRL Y-2026</name>
    <dbReference type="NCBI Taxonomy" id="763406"/>
    <lineage>
        <taxon>Eukaryota</taxon>
        <taxon>Fungi</taxon>
        <taxon>Dikarya</taxon>
        <taxon>Ascomycota</taxon>
        <taxon>Saccharomycotina</taxon>
        <taxon>Pichiomycetes</taxon>
        <taxon>Pichiales</taxon>
        <taxon>Pichiaceae</taxon>
        <taxon>Pichia</taxon>
    </lineage>
</organism>
<dbReference type="GO" id="GO:0032185">
    <property type="term" value="P:septin cytoskeleton organization"/>
    <property type="evidence" value="ECO:0007669"/>
    <property type="project" value="TreeGrafter"/>
</dbReference>
<dbReference type="GO" id="GO:0005886">
    <property type="term" value="C:plasma membrane"/>
    <property type="evidence" value="ECO:0007669"/>
    <property type="project" value="InterPro"/>
</dbReference>
<dbReference type="InterPro" id="IPR009571">
    <property type="entry name" value="SUR7/Rim9-like_fungi"/>
</dbReference>
<feature type="transmembrane region" description="Helical" evidence="1">
    <location>
        <begin position="6"/>
        <end position="31"/>
    </location>
</feature>
<dbReference type="PANTHER" id="PTHR36414">
    <property type="entry name" value="PROTEIN SUR7"/>
    <property type="match status" value="1"/>
</dbReference>
<accession>A0A1E3NMT0</accession>
<dbReference type="GeneID" id="30178955"/>
<dbReference type="PANTHER" id="PTHR36414:SF3">
    <property type="entry name" value="SUR7 FAMILY PROTEIN FMP45"/>
    <property type="match status" value="1"/>
</dbReference>
<keyword evidence="1" id="KW-1133">Transmembrane helix</keyword>
<keyword evidence="1" id="KW-0812">Transmembrane</keyword>
<evidence type="ECO:0000313" key="3">
    <source>
        <dbReference type="Proteomes" id="UP000094455"/>
    </source>
</evidence>
<dbReference type="GO" id="GO:0031505">
    <property type="term" value="P:fungal-type cell wall organization"/>
    <property type="evidence" value="ECO:0007669"/>
    <property type="project" value="TreeGrafter"/>
</dbReference>
<name>A0A1E3NMT0_9ASCO</name>
<keyword evidence="1" id="KW-0472">Membrane</keyword>
<feature type="transmembrane region" description="Helical" evidence="1">
    <location>
        <begin position="152"/>
        <end position="174"/>
    </location>
</feature>
<dbReference type="Proteomes" id="UP000094455">
    <property type="component" value="Unassembled WGS sequence"/>
</dbReference>
<keyword evidence="3" id="KW-1185">Reference proteome</keyword>
<feature type="transmembrane region" description="Helical" evidence="1">
    <location>
        <begin position="117"/>
        <end position="140"/>
    </location>
</feature>
<dbReference type="OrthoDB" id="5419460at2759"/>
<dbReference type="GO" id="GO:0045121">
    <property type="term" value="C:membrane raft"/>
    <property type="evidence" value="ECO:0007669"/>
    <property type="project" value="TreeGrafter"/>
</dbReference>
<evidence type="ECO:0000256" key="1">
    <source>
        <dbReference type="SAM" id="Phobius"/>
    </source>
</evidence>
<feature type="transmembrane region" description="Helical" evidence="1">
    <location>
        <begin position="195"/>
        <end position="214"/>
    </location>
</feature>
<dbReference type="GO" id="GO:0005938">
    <property type="term" value="C:cell cortex"/>
    <property type="evidence" value="ECO:0007669"/>
    <property type="project" value="TreeGrafter"/>
</dbReference>
<protein>
    <submittedName>
        <fullName evidence="2">Uncharacterized protein</fullName>
    </submittedName>
</protein>
<dbReference type="RefSeq" id="XP_019018031.1">
    <property type="nucleotide sequence ID" value="XM_019162268.1"/>
</dbReference>
<feature type="non-terminal residue" evidence="2">
    <location>
        <position position="231"/>
    </location>
</feature>
<sequence length="231" mass="25856">MNVLRIFIIFFATIFLLGSGLTLFLTILTGATQTSVLRKFYWLETDCSNFSGSPVSSTCRWTNYGLCGVQDNRNTDCTHDVAAYPFSPSRNFNSNDNLPSAFVDNANYYYYTSRIGYGFSLVGLAFLVFSWFPFLILLFTKVGFAALQSVFWVLYGLALLFVIIGIALSTSAYAKGRNHFRNAGFTANLGTKAMATAWTTVFLLLFSIPFIVFASREWSLGSLGRKRRGYN</sequence>
<dbReference type="Pfam" id="PF06687">
    <property type="entry name" value="SUR7"/>
    <property type="match status" value="1"/>
</dbReference>
<evidence type="ECO:0000313" key="2">
    <source>
        <dbReference type="EMBL" id="ODQ46918.1"/>
    </source>
</evidence>
<reference evidence="2 3" key="1">
    <citation type="journal article" date="2016" name="Proc. Natl. Acad. Sci. U.S.A.">
        <title>Comparative genomics of biotechnologically important yeasts.</title>
        <authorList>
            <person name="Riley R."/>
            <person name="Haridas S."/>
            <person name="Wolfe K.H."/>
            <person name="Lopes M.R."/>
            <person name="Hittinger C.T."/>
            <person name="Goeker M."/>
            <person name="Salamov A.A."/>
            <person name="Wisecaver J.H."/>
            <person name="Long T.M."/>
            <person name="Calvey C.H."/>
            <person name="Aerts A.L."/>
            <person name="Barry K.W."/>
            <person name="Choi C."/>
            <person name="Clum A."/>
            <person name="Coughlan A.Y."/>
            <person name="Deshpande S."/>
            <person name="Douglass A.P."/>
            <person name="Hanson S.J."/>
            <person name="Klenk H.-P."/>
            <person name="LaButti K.M."/>
            <person name="Lapidus A."/>
            <person name="Lindquist E.A."/>
            <person name="Lipzen A.M."/>
            <person name="Meier-Kolthoff J.P."/>
            <person name="Ohm R.A."/>
            <person name="Otillar R.P."/>
            <person name="Pangilinan J.L."/>
            <person name="Peng Y."/>
            <person name="Rokas A."/>
            <person name="Rosa C.A."/>
            <person name="Scheuner C."/>
            <person name="Sibirny A.A."/>
            <person name="Slot J.C."/>
            <person name="Stielow J.B."/>
            <person name="Sun H."/>
            <person name="Kurtzman C.P."/>
            <person name="Blackwell M."/>
            <person name="Grigoriev I.V."/>
            <person name="Jeffries T.W."/>
        </authorList>
    </citation>
    <scope>NUCLEOTIDE SEQUENCE [LARGE SCALE GENOMIC DNA]</scope>
    <source>
        <strain evidence="2 3">NRRL Y-2026</strain>
    </source>
</reference>
<dbReference type="GO" id="GO:0030866">
    <property type="term" value="P:cortical actin cytoskeleton organization"/>
    <property type="evidence" value="ECO:0007669"/>
    <property type="project" value="TreeGrafter"/>
</dbReference>